<comment type="caution">
    <text evidence="2">The sequence shown here is derived from an EMBL/GenBank/DDBJ whole genome shotgun (WGS) entry which is preliminary data.</text>
</comment>
<reference evidence="2" key="1">
    <citation type="journal article" date="2022" name="Plant J.">
        <title>Strategies of tolerance reflected in two North American maple genomes.</title>
        <authorList>
            <person name="McEvoy S.L."/>
            <person name="Sezen U.U."/>
            <person name="Trouern-Trend A."/>
            <person name="McMahon S.M."/>
            <person name="Schaberg P.G."/>
            <person name="Yang J."/>
            <person name="Wegrzyn J.L."/>
            <person name="Swenson N.G."/>
        </authorList>
    </citation>
    <scope>NUCLEOTIDE SEQUENCE</scope>
    <source>
        <strain evidence="2">NS2018</strain>
    </source>
</reference>
<accession>A0AA39SSR9</accession>
<protein>
    <submittedName>
        <fullName evidence="2">Uncharacterized protein</fullName>
    </submittedName>
</protein>
<reference evidence="2" key="2">
    <citation type="submission" date="2023-06" db="EMBL/GenBank/DDBJ databases">
        <authorList>
            <person name="Swenson N.G."/>
            <person name="Wegrzyn J.L."/>
            <person name="Mcevoy S.L."/>
        </authorList>
    </citation>
    <scope>NUCLEOTIDE SEQUENCE</scope>
    <source>
        <strain evidence="2">NS2018</strain>
        <tissue evidence="2">Leaf</tissue>
    </source>
</reference>
<proteinExistence type="predicted"/>
<evidence type="ECO:0000313" key="3">
    <source>
        <dbReference type="Proteomes" id="UP001168877"/>
    </source>
</evidence>
<feature type="region of interest" description="Disordered" evidence="1">
    <location>
        <begin position="1"/>
        <end position="32"/>
    </location>
</feature>
<keyword evidence="3" id="KW-1185">Reference proteome</keyword>
<feature type="region of interest" description="Disordered" evidence="1">
    <location>
        <begin position="127"/>
        <end position="148"/>
    </location>
</feature>
<dbReference type="EMBL" id="JAUESC010000004">
    <property type="protein sequence ID" value="KAK0596510.1"/>
    <property type="molecule type" value="Genomic_DNA"/>
</dbReference>
<evidence type="ECO:0000313" key="2">
    <source>
        <dbReference type="EMBL" id="KAK0596510.1"/>
    </source>
</evidence>
<dbReference type="Proteomes" id="UP001168877">
    <property type="component" value="Unassembled WGS sequence"/>
</dbReference>
<name>A0AA39SSR9_ACESA</name>
<gene>
    <name evidence="2" type="ORF">LWI29_016376</name>
</gene>
<organism evidence="2 3">
    <name type="scientific">Acer saccharum</name>
    <name type="common">Sugar maple</name>
    <dbReference type="NCBI Taxonomy" id="4024"/>
    <lineage>
        <taxon>Eukaryota</taxon>
        <taxon>Viridiplantae</taxon>
        <taxon>Streptophyta</taxon>
        <taxon>Embryophyta</taxon>
        <taxon>Tracheophyta</taxon>
        <taxon>Spermatophyta</taxon>
        <taxon>Magnoliopsida</taxon>
        <taxon>eudicotyledons</taxon>
        <taxon>Gunneridae</taxon>
        <taxon>Pentapetalae</taxon>
        <taxon>rosids</taxon>
        <taxon>malvids</taxon>
        <taxon>Sapindales</taxon>
        <taxon>Sapindaceae</taxon>
        <taxon>Hippocastanoideae</taxon>
        <taxon>Acereae</taxon>
        <taxon>Acer</taxon>
    </lineage>
</organism>
<evidence type="ECO:0000256" key="1">
    <source>
        <dbReference type="SAM" id="MobiDB-lite"/>
    </source>
</evidence>
<dbReference type="AlphaFoldDB" id="A0AA39SSR9"/>
<sequence>MKEDQIRGPTLEVEAWNKPTRAPSFIEPRPVNPSIVLHSQTSNNEQDIIDKGLNEGGLVKSISDSGSISSEGSKKVQDNVFSDELDTYLDQGYSKGSYREERMGSIRIEEREWRSPVKEGRTREMIRQKTFQQRRGRVGSRSCWSRKE</sequence>